<dbReference type="Pfam" id="PF00535">
    <property type="entry name" value="Glycos_transf_2"/>
    <property type="match status" value="1"/>
</dbReference>
<keyword evidence="3" id="KW-1185">Reference proteome</keyword>
<name>A0ABM6FGF8_9BURK</name>
<feature type="domain" description="Glycosyltransferase 2-like" evidence="1">
    <location>
        <begin position="3"/>
        <end position="126"/>
    </location>
</feature>
<organism evidence="2 3">
    <name type="scientific">Cupriavidus malaysiensis</name>
    <dbReference type="NCBI Taxonomy" id="367825"/>
    <lineage>
        <taxon>Bacteria</taxon>
        <taxon>Pseudomonadati</taxon>
        <taxon>Pseudomonadota</taxon>
        <taxon>Betaproteobacteria</taxon>
        <taxon>Burkholderiales</taxon>
        <taxon>Burkholderiaceae</taxon>
        <taxon>Cupriavidus</taxon>
    </lineage>
</organism>
<dbReference type="SUPFAM" id="SSF53448">
    <property type="entry name" value="Nucleotide-diphospho-sugar transferases"/>
    <property type="match status" value="1"/>
</dbReference>
<dbReference type="Proteomes" id="UP000177515">
    <property type="component" value="Chromosome 2"/>
</dbReference>
<evidence type="ECO:0000313" key="2">
    <source>
        <dbReference type="EMBL" id="AOZ11044.1"/>
    </source>
</evidence>
<dbReference type="PANTHER" id="PTHR43179">
    <property type="entry name" value="RHAMNOSYLTRANSFERASE WBBL"/>
    <property type="match status" value="1"/>
</dbReference>
<sequence length="316" mass="34884">MAILVVTRNSAHGILRLLDGLRPGVRPADWQLIVVDNASRDGSAELVAAQHPWVTLVRSPRDLGFAGAVNLAASRADAHILLLLDPRVSATPACIAQGLQRMWSEPGVGIAGGRLLGDDGSDRPSARRFPSLLNEALALSGLAARFPRSRLCGRADRTCCDPAVPAEVDWVPGAFAFVRTTLFAALGGFDLRFFRYYEEVDLCRRARGHGYTVQYWPELRVRHAGGDLPGAGAQLTPWHMRSALLYHRKHHGWLTAWASNRLASAWHGLRALRHWRFAKAGGARGDKYRQSRQHVAQLRRAWHDTMGGRVSPPTPW</sequence>
<evidence type="ECO:0000313" key="3">
    <source>
        <dbReference type="Proteomes" id="UP000177515"/>
    </source>
</evidence>
<dbReference type="PANTHER" id="PTHR43179:SF7">
    <property type="entry name" value="RHAMNOSYLTRANSFERASE WBBL"/>
    <property type="match status" value="1"/>
</dbReference>
<dbReference type="InterPro" id="IPR029044">
    <property type="entry name" value="Nucleotide-diphossugar_trans"/>
</dbReference>
<protein>
    <recommendedName>
        <fullName evidence="1">Glycosyltransferase 2-like domain-containing protein</fullName>
    </recommendedName>
</protein>
<dbReference type="InterPro" id="IPR001173">
    <property type="entry name" value="Glyco_trans_2-like"/>
</dbReference>
<reference evidence="2 3" key="1">
    <citation type="submission" date="2016-10" db="EMBL/GenBank/DDBJ databases">
        <title>Complete genome sequences of three Cupriavidus strains isolated from various Malaysian environments.</title>
        <authorList>
            <person name="Abdullah A.A.-A."/>
            <person name="Shafie N.A.H."/>
            <person name="Lau N.S."/>
        </authorList>
    </citation>
    <scope>NUCLEOTIDE SEQUENCE [LARGE SCALE GENOMIC DNA]</scope>
    <source>
        <strain evidence="2 3">USMAA1020</strain>
    </source>
</reference>
<evidence type="ECO:0000259" key="1">
    <source>
        <dbReference type="Pfam" id="PF00535"/>
    </source>
</evidence>
<dbReference type="CDD" id="cd04186">
    <property type="entry name" value="GT_2_like_c"/>
    <property type="match status" value="1"/>
</dbReference>
<dbReference type="Gene3D" id="3.90.550.10">
    <property type="entry name" value="Spore Coat Polysaccharide Biosynthesis Protein SpsA, Chain A"/>
    <property type="match status" value="1"/>
</dbReference>
<gene>
    <name evidence="2" type="ORF">BKK80_33695</name>
</gene>
<accession>A0ABM6FGF8</accession>
<proteinExistence type="predicted"/>
<dbReference type="EMBL" id="CP017755">
    <property type="protein sequence ID" value="AOZ11044.1"/>
    <property type="molecule type" value="Genomic_DNA"/>
</dbReference>